<dbReference type="InterPro" id="IPR029034">
    <property type="entry name" value="Cystine-knot_cytokine"/>
</dbReference>
<dbReference type="Pfam" id="PF16077">
    <property type="entry name" value="Spaetzle"/>
    <property type="match status" value="1"/>
</dbReference>
<dbReference type="Proteomes" id="UP001162162">
    <property type="component" value="Unassembled WGS sequence"/>
</dbReference>
<keyword evidence="1" id="KW-0732">Signal</keyword>
<evidence type="ECO:0000259" key="4">
    <source>
        <dbReference type="Pfam" id="PF16077"/>
    </source>
</evidence>
<gene>
    <name evidence="5" type="ORF">NQ318_009963</name>
</gene>
<accession>A0AAV8X569</accession>
<dbReference type="GO" id="GO:0005615">
    <property type="term" value="C:extracellular space"/>
    <property type="evidence" value="ECO:0007669"/>
    <property type="project" value="UniProtKB-ARBA"/>
</dbReference>
<reference evidence="5" key="1">
    <citation type="journal article" date="2023" name="Insect Mol. Biol.">
        <title>Genome sequencing provides insights into the evolution of gene families encoding plant cell wall-degrading enzymes in longhorned beetles.</title>
        <authorList>
            <person name="Shin N.R."/>
            <person name="Okamura Y."/>
            <person name="Kirsch R."/>
            <person name="Pauchet Y."/>
        </authorList>
    </citation>
    <scope>NUCLEOTIDE SEQUENCE</scope>
    <source>
        <strain evidence="5">AMC_N1</strain>
    </source>
</reference>
<dbReference type="GO" id="GO:0005121">
    <property type="term" value="F:Toll binding"/>
    <property type="evidence" value="ECO:0007669"/>
    <property type="project" value="TreeGrafter"/>
</dbReference>
<dbReference type="GO" id="GO:0008083">
    <property type="term" value="F:growth factor activity"/>
    <property type="evidence" value="ECO:0007669"/>
    <property type="project" value="TreeGrafter"/>
</dbReference>
<feature type="domain" description="Spaetzle" evidence="4">
    <location>
        <begin position="242"/>
        <end position="337"/>
    </location>
</feature>
<dbReference type="InterPro" id="IPR052444">
    <property type="entry name" value="Spz/Toll_ligand-like"/>
</dbReference>
<dbReference type="PANTHER" id="PTHR23199">
    <property type="entry name" value="NEUROTROPHIN 1-RELATED"/>
    <property type="match status" value="1"/>
</dbReference>
<proteinExistence type="predicted"/>
<sequence>MEKHCEFGEKILEEGEEILQQLSCVVDGKAPLLQNKVDMAKKIQRESSGSKEAEISLFNTLESLPDNMMSISNSRPPLVRHPVDSPGVFFYETVTPKKTSRPVPKPIHFEKSNKTKEERILNTSNRAPLTRVTQLPFPPFILPQLPTSTRSTAPGPIAFEKISEQDIVFPDTFEVYFEPVQRIDGPPRCAEDGTFCENFDAYPYLHLKGVLQKQEVDKEFFFGEDEIPVELEKRIGSDEDSFLCSGISRVVFPKVGKNKDNEWKFIVNQGKEDGYVQGVRIETCRSKDGPCDIIGELPQGYRSVCKQKYIYRRMLSVKDDGSFIPDTFQLPSSCCCSYKRDVDFLLRSAVPPKK</sequence>
<evidence type="ECO:0000256" key="3">
    <source>
        <dbReference type="ARBA" id="ARBA00023180"/>
    </source>
</evidence>
<dbReference type="EMBL" id="JAPWTK010001179">
    <property type="protein sequence ID" value="KAJ8933676.1"/>
    <property type="molecule type" value="Genomic_DNA"/>
</dbReference>
<keyword evidence="6" id="KW-1185">Reference proteome</keyword>
<protein>
    <recommendedName>
        <fullName evidence="4">Spaetzle domain-containing protein</fullName>
    </recommendedName>
</protein>
<keyword evidence="2" id="KW-1015">Disulfide bond</keyword>
<dbReference type="SUPFAM" id="SSF57501">
    <property type="entry name" value="Cystine-knot cytokines"/>
    <property type="match status" value="1"/>
</dbReference>
<comment type="caution">
    <text evidence="5">The sequence shown here is derived from an EMBL/GenBank/DDBJ whole genome shotgun (WGS) entry which is preliminary data.</text>
</comment>
<evidence type="ECO:0000256" key="1">
    <source>
        <dbReference type="ARBA" id="ARBA00022729"/>
    </source>
</evidence>
<name>A0AAV8X569_9CUCU</name>
<dbReference type="AlphaFoldDB" id="A0AAV8X569"/>
<evidence type="ECO:0000313" key="6">
    <source>
        <dbReference type="Proteomes" id="UP001162162"/>
    </source>
</evidence>
<organism evidence="5 6">
    <name type="scientific">Aromia moschata</name>
    <dbReference type="NCBI Taxonomy" id="1265417"/>
    <lineage>
        <taxon>Eukaryota</taxon>
        <taxon>Metazoa</taxon>
        <taxon>Ecdysozoa</taxon>
        <taxon>Arthropoda</taxon>
        <taxon>Hexapoda</taxon>
        <taxon>Insecta</taxon>
        <taxon>Pterygota</taxon>
        <taxon>Neoptera</taxon>
        <taxon>Endopterygota</taxon>
        <taxon>Coleoptera</taxon>
        <taxon>Polyphaga</taxon>
        <taxon>Cucujiformia</taxon>
        <taxon>Chrysomeloidea</taxon>
        <taxon>Cerambycidae</taxon>
        <taxon>Cerambycinae</taxon>
        <taxon>Callichromatini</taxon>
        <taxon>Aromia</taxon>
    </lineage>
</organism>
<dbReference type="GO" id="GO:0045087">
    <property type="term" value="P:innate immune response"/>
    <property type="evidence" value="ECO:0007669"/>
    <property type="project" value="TreeGrafter"/>
</dbReference>
<dbReference type="FunFam" id="2.10.90.10:FF:000056">
    <property type="entry name" value="Protein spaetzle"/>
    <property type="match status" value="1"/>
</dbReference>
<dbReference type="InterPro" id="IPR032104">
    <property type="entry name" value="Spaetzle"/>
</dbReference>
<dbReference type="Gene3D" id="2.10.90.10">
    <property type="entry name" value="Cystine-knot cytokines"/>
    <property type="match status" value="1"/>
</dbReference>
<dbReference type="GO" id="GO:0021556">
    <property type="term" value="P:central nervous system formation"/>
    <property type="evidence" value="ECO:0007669"/>
    <property type="project" value="TreeGrafter"/>
</dbReference>
<dbReference type="PANTHER" id="PTHR23199:SF12">
    <property type="entry name" value="NEUROTROPHIN 1-RELATED"/>
    <property type="match status" value="1"/>
</dbReference>
<evidence type="ECO:0000313" key="5">
    <source>
        <dbReference type="EMBL" id="KAJ8933676.1"/>
    </source>
</evidence>
<evidence type="ECO:0000256" key="2">
    <source>
        <dbReference type="ARBA" id="ARBA00023157"/>
    </source>
</evidence>
<keyword evidence="3" id="KW-0325">Glycoprotein</keyword>